<dbReference type="GO" id="GO:0005886">
    <property type="term" value="C:plasma membrane"/>
    <property type="evidence" value="ECO:0007669"/>
    <property type="project" value="TreeGrafter"/>
</dbReference>
<evidence type="ECO:0000313" key="3">
    <source>
        <dbReference type="Proteomes" id="UP000076962"/>
    </source>
</evidence>
<dbReference type="PANTHER" id="PTHR32063:SF0">
    <property type="entry name" value="SWARMING MOTILITY PROTEIN SWRC"/>
    <property type="match status" value="1"/>
</dbReference>
<dbReference type="Proteomes" id="UP000076962">
    <property type="component" value="Unassembled WGS sequence"/>
</dbReference>
<dbReference type="Gene3D" id="3.30.2090.10">
    <property type="entry name" value="Multidrug efflux transporter AcrB TolC docking domain, DN and DC subdomains"/>
    <property type="match status" value="1"/>
</dbReference>
<dbReference type="Pfam" id="PF00873">
    <property type="entry name" value="ACR_tran"/>
    <property type="match status" value="1"/>
</dbReference>
<dbReference type="AlphaFoldDB" id="A0A176S4Z8"/>
<evidence type="ECO:0000313" key="2">
    <source>
        <dbReference type="EMBL" id="OAD22986.1"/>
    </source>
</evidence>
<protein>
    <submittedName>
        <fullName evidence="2">Multidrug resistance protein</fullName>
    </submittedName>
</protein>
<sequence length="402" mass="43496">QEDGPGAGKPIKIEISARDPALLNPAAAELVAALQTIAGLVDIEDSRPLPGIDWKMVVDRTQASRFGADITSVGNGVQLITNGIKVAEYRPNDADEELEIRIRFPTESRGLDQLDQLRIQTEVGLVPISLFVKRIAQPRVGILKRSEERRVLTVQAGVEEGILVDDKLKEIRAWLAQNTAGSGLEAVTLTFKGEDKEQREAEAFLSRAFMTALFIITLILVAQFNNFYQTLLILSAVILSTIGVLLGLLITQQPFGIVMCGIGVIALAGIVVNNNIVLIDTFNILRTEGLEMREAVLRTCAQRLRPVLLTAVTTILGLMPMVLAMNIDLVTRQISFGAPSTQWWTQLATSIAGGLAFATLLTLVLTPCLLVLGGQANVAGRGAGGQAFPRRAWEREKVVSGM</sequence>
<feature type="non-terminal residue" evidence="2">
    <location>
        <position position="1"/>
    </location>
</feature>
<name>A0A176S4Z8_9GAMM</name>
<feature type="non-terminal residue" evidence="2">
    <location>
        <position position="402"/>
    </location>
</feature>
<reference evidence="2 3" key="1">
    <citation type="submission" date="2016-05" db="EMBL/GenBank/DDBJ databases">
        <title>Single-cell genome of chain-forming Candidatus Thiomargarita nelsonii and comparison to other large sulfur-oxidizing bacteria.</title>
        <authorList>
            <person name="Winkel M."/>
            <person name="Salman V."/>
            <person name="Woyke T."/>
            <person name="Schulz-Vogt H."/>
            <person name="Richter M."/>
            <person name="Flood B."/>
            <person name="Bailey J."/>
            <person name="Amann R."/>
            <person name="Mussmann M."/>
        </authorList>
    </citation>
    <scope>NUCLEOTIDE SEQUENCE [LARGE SCALE GENOMIC DNA]</scope>
    <source>
        <strain evidence="2 3">THI036</strain>
    </source>
</reference>
<dbReference type="Gene3D" id="3.30.70.1440">
    <property type="entry name" value="Multidrug efflux transporter AcrB pore domain"/>
    <property type="match status" value="1"/>
</dbReference>
<keyword evidence="1" id="KW-0812">Transmembrane</keyword>
<comment type="caution">
    <text evidence="2">The sequence shown here is derived from an EMBL/GenBank/DDBJ whole genome shotgun (WGS) entry which is preliminary data.</text>
</comment>
<dbReference type="PANTHER" id="PTHR32063">
    <property type="match status" value="1"/>
</dbReference>
<dbReference type="InterPro" id="IPR027463">
    <property type="entry name" value="AcrB_DN_DC_subdom"/>
</dbReference>
<dbReference type="InterPro" id="IPR001036">
    <property type="entry name" value="Acrflvin-R"/>
</dbReference>
<feature type="transmembrane region" description="Helical" evidence="1">
    <location>
        <begin position="231"/>
        <end position="250"/>
    </location>
</feature>
<accession>A0A176S4Z8</accession>
<keyword evidence="1" id="KW-0472">Membrane</keyword>
<keyword evidence="3" id="KW-1185">Reference proteome</keyword>
<feature type="transmembrane region" description="Helical" evidence="1">
    <location>
        <begin position="347"/>
        <end position="372"/>
    </location>
</feature>
<dbReference type="SUPFAM" id="SSF82866">
    <property type="entry name" value="Multidrug efflux transporter AcrB transmembrane domain"/>
    <property type="match status" value="1"/>
</dbReference>
<gene>
    <name evidence="2" type="ORF">THIOM_001190</name>
</gene>
<feature type="transmembrane region" description="Helical" evidence="1">
    <location>
        <begin position="306"/>
        <end position="327"/>
    </location>
</feature>
<proteinExistence type="predicted"/>
<dbReference type="GO" id="GO:0042910">
    <property type="term" value="F:xenobiotic transmembrane transporter activity"/>
    <property type="evidence" value="ECO:0007669"/>
    <property type="project" value="TreeGrafter"/>
</dbReference>
<keyword evidence="1" id="KW-1133">Transmembrane helix</keyword>
<feature type="transmembrane region" description="Helical" evidence="1">
    <location>
        <begin position="204"/>
        <end position="224"/>
    </location>
</feature>
<dbReference type="Gene3D" id="1.20.1640.10">
    <property type="entry name" value="Multidrug efflux transporter AcrB transmembrane domain"/>
    <property type="match status" value="1"/>
</dbReference>
<evidence type="ECO:0000256" key="1">
    <source>
        <dbReference type="SAM" id="Phobius"/>
    </source>
</evidence>
<organism evidence="2 3">
    <name type="scientific">Candidatus Thiomargarita nelsonii</name>
    <dbReference type="NCBI Taxonomy" id="1003181"/>
    <lineage>
        <taxon>Bacteria</taxon>
        <taxon>Pseudomonadati</taxon>
        <taxon>Pseudomonadota</taxon>
        <taxon>Gammaproteobacteria</taxon>
        <taxon>Thiotrichales</taxon>
        <taxon>Thiotrichaceae</taxon>
        <taxon>Thiomargarita</taxon>
    </lineage>
</organism>
<feature type="transmembrane region" description="Helical" evidence="1">
    <location>
        <begin position="256"/>
        <end position="285"/>
    </location>
</feature>
<dbReference type="EMBL" id="LUTY01000621">
    <property type="protein sequence ID" value="OAD22986.1"/>
    <property type="molecule type" value="Genomic_DNA"/>
</dbReference>